<organism evidence="2 3">
    <name type="scientific">Aphis glycines</name>
    <name type="common">Soybean aphid</name>
    <dbReference type="NCBI Taxonomy" id="307491"/>
    <lineage>
        <taxon>Eukaryota</taxon>
        <taxon>Metazoa</taxon>
        <taxon>Ecdysozoa</taxon>
        <taxon>Arthropoda</taxon>
        <taxon>Hexapoda</taxon>
        <taxon>Insecta</taxon>
        <taxon>Pterygota</taxon>
        <taxon>Neoptera</taxon>
        <taxon>Paraneoptera</taxon>
        <taxon>Hemiptera</taxon>
        <taxon>Sternorrhyncha</taxon>
        <taxon>Aphidomorpha</taxon>
        <taxon>Aphidoidea</taxon>
        <taxon>Aphididae</taxon>
        <taxon>Aphidini</taxon>
        <taxon>Aphis</taxon>
        <taxon>Aphis</taxon>
    </lineage>
</organism>
<comment type="caution">
    <text evidence="2">The sequence shown here is derived from an EMBL/GenBank/DDBJ whole genome shotgun (WGS) entry which is preliminary data.</text>
</comment>
<evidence type="ECO:0000313" key="2">
    <source>
        <dbReference type="EMBL" id="KAE9523410.1"/>
    </source>
</evidence>
<dbReference type="SUPFAM" id="SSF47473">
    <property type="entry name" value="EF-hand"/>
    <property type="match status" value="1"/>
</dbReference>
<protein>
    <recommendedName>
        <fullName evidence="1">EF-hand domain-containing protein</fullName>
    </recommendedName>
</protein>
<reference evidence="2 3" key="1">
    <citation type="submission" date="2019-08" db="EMBL/GenBank/DDBJ databases">
        <title>The genome of the soybean aphid Biotype 1, its phylome, world population structure and adaptation to the North American continent.</title>
        <authorList>
            <person name="Giordano R."/>
            <person name="Donthu R.K."/>
            <person name="Hernandez A.G."/>
            <person name="Wright C.L."/>
            <person name="Zimin A.V."/>
        </authorList>
    </citation>
    <scope>NUCLEOTIDE SEQUENCE [LARGE SCALE GENOMIC DNA]</scope>
    <source>
        <tissue evidence="2">Whole aphids</tissue>
    </source>
</reference>
<dbReference type="Gene3D" id="1.10.238.10">
    <property type="entry name" value="EF-hand"/>
    <property type="match status" value="2"/>
</dbReference>
<sequence>NNHGHISRSDFRRAMYTASIKCTEDELCILEKKFMNVDGFNYLQFLKMLIDINKKLKKCSIKNKKINIVNDNISSKTIKEISNMTLNKLIIKIKTTVKRGRINLDQFLNQFDFSNHKVMSKDTLQRALDMAGIKLDSNELEILINEFESKTHPGQVEYHRFCNLIEGAFVTLGLDQNTYLDPNEYLTSYEGLSNYLTDEQRRAVDSALKKLRSKPNIGLDDLFKDYDKHRQGIVSKQEFLCALTVRKLNMLLSIYEVKCLAEAFSKDDRPNSFNYRAFMKTIDS</sequence>
<name>A0A6G0SYD0_APHGL</name>
<dbReference type="PANTHER" id="PTHR20875:SF0">
    <property type="entry name" value="GH12158P"/>
    <property type="match status" value="1"/>
</dbReference>
<dbReference type="InterPro" id="IPR052603">
    <property type="entry name" value="EFCB6"/>
</dbReference>
<evidence type="ECO:0000313" key="3">
    <source>
        <dbReference type="Proteomes" id="UP000475862"/>
    </source>
</evidence>
<feature type="domain" description="EF-hand" evidence="1">
    <location>
        <begin position="214"/>
        <end position="249"/>
    </location>
</feature>
<proteinExistence type="predicted"/>
<dbReference type="OrthoDB" id="6596455at2759"/>
<keyword evidence="3" id="KW-1185">Reference proteome</keyword>
<feature type="non-terminal residue" evidence="2">
    <location>
        <position position="1"/>
    </location>
</feature>
<dbReference type="EMBL" id="VYZN01000079">
    <property type="protein sequence ID" value="KAE9523410.1"/>
    <property type="molecule type" value="Genomic_DNA"/>
</dbReference>
<evidence type="ECO:0000259" key="1">
    <source>
        <dbReference type="PROSITE" id="PS50222"/>
    </source>
</evidence>
<dbReference type="GO" id="GO:0005509">
    <property type="term" value="F:calcium ion binding"/>
    <property type="evidence" value="ECO:0007669"/>
    <property type="project" value="InterPro"/>
</dbReference>
<gene>
    <name evidence="2" type="ORF">AGLY_015962</name>
</gene>
<dbReference type="Proteomes" id="UP000475862">
    <property type="component" value="Unassembled WGS sequence"/>
</dbReference>
<dbReference type="AlphaFoldDB" id="A0A6G0SYD0"/>
<dbReference type="PROSITE" id="PS50222">
    <property type="entry name" value="EF_HAND_2"/>
    <property type="match status" value="1"/>
</dbReference>
<dbReference type="InterPro" id="IPR011992">
    <property type="entry name" value="EF-hand-dom_pair"/>
</dbReference>
<dbReference type="PANTHER" id="PTHR20875">
    <property type="entry name" value="EF-HAND CALCIUM-BINDING DOMAIN-CONTAINING PROTEIN 6-RELATED"/>
    <property type="match status" value="1"/>
</dbReference>
<accession>A0A6G0SYD0</accession>
<dbReference type="InterPro" id="IPR002048">
    <property type="entry name" value="EF_hand_dom"/>
</dbReference>